<evidence type="ECO:0000313" key="3">
    <source>
        <dbReference type="Proteomes" id="UP000559987"/>
    </source>
</evidence>
<gene>
    <name evidence="2" type="ORF">FHS30_002877</name>
</gene>
<sequence>MGWLEILGLIFLGVLLIAAYFGFKFYRWIKRSADQFNEMAIVQMVLPPINFEIHSAPEANWTQQARLLRDQQWLRDSGFTHEGDFDTIMGQAEALISLWGHADLAICCAIYECRVYLEDQDDFHTVYASELFQTYADGSSLAVSNSADAGTLPRPQKDRLVIEESESLGALHQVLVQQAPNGVPVKALGNVVNAFQNFVEEYNAWLWEEAQLRDPTVAALLEKVGVELSEDLLQRLLEEARCEKSEWLSRKILRRLSERANMTAANWEQIRERMVVVHQKMTADEIINSFYELLGEVCEKDEERIDAIAELEHIACPVTLFSTRLTQLKAANRIKLVAKMEVPVLSYVYMPKTI</sequence>
<proteinExistence type="predicted"/>
<evidence type="ECO:0000313" key="2">
    <source>
        <dbReference type="EMBL" id="MBB3169664.1"/>
    </source>
</evidence>
<name>A0A839UNB1_9GAMM</name>
<dbReference type="RefSeq" id="WP_183911162.1">
    <property type="nucleotide sequence ID" value="NZ_JACHXZ010000004.1"/>
</dbReference>
<feature type="transmembrane region" description="Helical" evidence="1">
    <location>
        <begin position="6"/>
        <end position="23"/>
    </location>
</feature>
<comment type="caution">
    <text evidence="2">The sequence shown here is derived from an EMBL/GenBank/DDBJ whole genome shotgun (WGS) entry which is preliminary data.</text>
</comment>
<keyword evidence="1" id="KW-1133">Transmembrane helix</keyword>
<organism evidence="2 3">
    <name type="scientific">Simiduia aestuariiviva</name>
    <dbReference type="NCBI Taxonomy" id="1510459"/>
    <lineage>
        <taxon>Bacteria</taxon>
        <taxon>Pseudomonadati</taxon>
        <taxon>Pseudomonadota</taxon>
        <taxon>Gammaproteobacteria</taxon>
        <taxon>Cellvibrionales</taxon>
        <taxon>Cellvibrionaceae</taxon>
        <taxon>Simiduia</taxon>
    </lineage>
</organism>
<keyword evidence="1" id="KW-0472">Membrane</keyword>
<accession>A0A839UNB1</accession>
<dbReference type="Proteomes" id="UP000559987">
    <property type="component" value="Unassembled WGS sequence"/>
</dbReference>
<keyword evidence="1" id="KW-0812">Transmembrane</keyword>
<evidence type="ECO:0000256" key="1">
    <source>
        <dbReference type="SAM" id="Phobius"/>
    </source>
</evidence>
<dbReference type="EMBL" id="JACHXZ010000004">
    <property type="protein sequence ID" value="MBB3169664.1"/>
    <property type="molecule type" value="Genomic_DNA"/>
</dbReference>
<protein>
    <submittedName>
        <fullName evidence="2">Uncharacterized protein</fullName>
    </submittedName>
</protein>
<dbReference type="AlphaFoldDB" id="A0A839UNB1"/>
<reference evidence="2 3" key="1">
    <citation type="submission" date="2020-08" db="EMBL/GenBank/DDBJ databases">
        <title>Genomic Encyclopedia of Type Strains, Phase III (KMG-III): the genomes of soil and plant-associated and newly described type strains.</title>
        <authorList>
            <person name="Whitman W."/>
        </authorList>
    </citation>
    <scope>NUCLEOTIDE SEQUENCE [LARGE SCALE GENOMIC DNA]</scope>
    <source>
        <strain evidence="2 3">CECT 8571</strain>
    </source>
</reference>
<keyword evidence="3" id="KW-1185">Reference proteome</keyword>